<reference evidence="2" key="1">
    <citation type="thesis" date="2020" institute="ProQuest LLC" country="789 East Eisenhower Parkway, Ann Arbor, MI, USA">
        <title>Comparative Genomics and Chromosome Evolution.</title>
        <authorList>
            <person name="Mudd A.B."/>
        </authorList>
    </citation>
    <scope>NUCLEOTIDE SEQUENCE</scope>
    <source>
        <strain evidence="2">Female2</strain>
        <tissue evidence="2">Blood</tissue>
    </source>
</reference>
<dbReference type="OrthoDB" id="9909822at2759"/>
<protein>
    <submittedName>
        <fullName evidence="2">Uncharacterized protein</fullName>
    </submittedName>
</protein>
<feature type="compositionally biased region" description="Basic and acidic residues" evidence="1">
    <location>
        <begin position="28"/>
        <end position="86"/>
    </location>
</feature>
<organism evidence="2 3">
    <name type="scientific">Hymenochirus boettgeri</name>
    <name type="common">Congo dwarf clawed frog</name>
    <dbReference type="NCBI Taxonomy" id="247094"/>
    <lineage>
        <taxon>Eukaryota</taxon>
        <taxon>Metazoa</taxon>
        <taxon>Chordata</taxon>
        <taxon>Craniata</taxon>
        <taxon>Vertebrata</taxon>
        <taxon>Euteleostomi</taxon>
        <taxon>Amphibia</taxon>
        <taxon>Batrachia</taxon>
        <taxon>Anura</taxon>
        <taxon>Pipoidea</taxon>
        <taxon>Pipidae</taxon>
        <taxon>Pipinae</taxon>
        <taxon>Hymenochirus</taxon>
    </lineage>
</organism>
<feature type="region of interest" description="Disordered" evidence="1">
    <location>
        <begin position="1"/>
        <end position="246"/>
    </location>
</feature>
<keyword evidence="3" id="KW-1185">Reference proteome</keyword>
<dbReference type="AlphaFoldDB" id="A0A8T2J5C4"/>
<feature type="compositionally biased region" description="Polar residues" evidence="1">
    <location>
        <begin position="430"/>
        <end position="446"/>
    </location>
</feature>
<feature type="compositionally biased region" description="Basic residues" evidence="1">
    <location>
        <begin position="1"/>
        <end position="11"/>
    </location>
</feature>
<feature type="compositionally biased region" description="Basic and acidic residues" evidence="1">
    <location>
        <begin position="102"/>
        <end position="114"/>
    </location>
</feature>
<feature type="region of interest" description="Disordered" evidence="1">
    <location>
        <begin position="425"/>
        <end position="507"/>
    </location>
</feature>
<feature type="compositionally biased region" description="Polar residues" evidence="1">
    <location>
        <begin position="234"/>
        <end position="246"/>
    </location>
</feature>
<feature type="compositionally biased region" description="Basic and acidic residues" evidence="1">
    <location>
        <begin position="388"/>
        <end position="403"/>
    </location>
</feature>
<feature type="region of interest" description="Disordered" evidence="1">
    <location>
        <begin position="388"/>
        <end position="411"/>
    </location>
</feature>
<feature type="compositionally biased region" description="Basic and acidic residues" evidence="1">
    <location>
        <begin position="123"/>
        <end position="136"/>
    </location>
</feature>
<sequence>MGAKLSKKKKSYCLGAGKDGESTETTEVEQKPSEISSEQKEATELGEEKALPIKIESNGKSEDLNVQTEKSDIGAKPDGTSTKDDQNQDQIPEDTDVANTPKAEETSQHKEESKCSSTIQDQSVERTKEDKCEKTQQKTQPQESEKSVAMEKKNNLDSSSDPPCASVTEPHSDKERVAVLQQEDSQDKDVKEAVQELSDASKAEKDSQQVTVTVHEEASPIPEEKVIPEPGKNENATAPVTTPESSTMEIVRDMIETVKSVEASVEFPKGQEKDSQIATSKYDQTTPPLIATVKPQQVSVEVLAETLVPSIEPIITEKAESLVESQTHKSVAEESAVVTDCFNSEKVLEQEKLVVETVISDVAKEMLDVEPPCETPLEPDLISEKMCEETKGEPHEDEQHLPKTTEVPEQSFTVENEQCGNQEMEIVCSKSASESISHDQSPTMKTPEQEPCKEAPITKSHSTEVKPLQNDPQDNPEEPLISQDLNMPDKNLEEQNAPTNDGHSSEKHLIENKKSMEEDKPILDVVQETLNHDPIQTAADLVPGSDFVEEVNNATLPSEDNLQNLDEKTSPENVQIKEKPVTLNGLPNKEESKIIENLENGSNHQMNDLNGQSENHEIAVCSE</sequence>
<dbReference type="Proteomes" id="UP000812440">
    <property type="component" value="Chromosome 4"/>
</dbReference>
<feature type="compositionally biased region" description="Polar residues" evidence="1">
    <location>
        <begin position="602"/>
        <end position="613"/>
    </location>
</feature>
<evidence type="ECO:0000256" key="1">
    <source>
        <dbReference type="SAM" id="MobiDB-lite"/>
    </source>
</evidence>
<feature type="compositionally biased region" description="Basic and acidic residues" evidence="1">
    <location>
        <begin position="143"/>
        <end position="155"/>
    </location>
</feature>
<dbReference type="EMBL" id="JAACNH010000007">
    <property type="protein sequence ID" value="KAG8437606.1"/>
    <property type="molecule type" value="Genomic_DNA"/>
</dbReference>
<evidence type="ECO:0000313" key="3">
    <source>
        <dbReference type="Proteomes" id="UP000812440"/>
    </source>
</evidence>
<comment type="caution">
    <text evidence="2">The sequence shown here is derived from an EMBL/GenBank/DDBJ whole genome shotgun (WGS) entry which is preliminary data.</text>
</comment>
<name>A0A8T2J5C4_9PIPI</name>
<feature type="region of interest" description="Disordered" evidence="1">
    <location>
        <begin position="602"/>
        <end position="623"/>
    </location>
</feature>
<proteinExistence type="predicted"/>
<accession>A0A8T2J5C4</accession>
<feature type="compositionally biased region" description="Basic and acidic residues" evidence="1">
    <location>
        <begin position="185"/>
        <end position="207"/>
    </location>
</feature>
<gene>
    <name evidence="2" type="ORF">GDO86_008352</name>
</gene>
<feature type="compositionally biased region" description="Basic and acidic residues" evidence="1">
    <location>
        <begin position="214"/>
        <end position="227"/>
    </location>
</feature>
<evidence type="ECO:0000313" key="2">
    <source>
        <dbReference type="EMBL" id="KAG8437606.1"/>
    </source>
</evidence>